<dbReference type="SUPFAM" id="SSF46785">
    <property type="entry name" value="Winged helix' DNA-binding domain"/>
    <property type="match status" value="2"/>
</dbReference>
<dbReference type="AlphaFoldDB" id="D7EAF3"/>
<dbReference type="KEGG" id="mev:Metev_2125"/>
<reference evidence="5 6" key="1">
    <citation type="submission" date="2010-06" db="EMBL/GenBank/DDBJ databases">
        <title>Complete sequence chromosome of Methanohalobium evestigatum Z-7303.</title>
        <authorList>
            <consortium name="US DOE Joint Genome Institute"/>
            <person name="Lucas S."/>
            <person name="Copeland A."/>
            <person name="Lapidus A."/>
            <person name="Cheng J.-F."/>
            <person name="Bruce D."/>
            <person name="Goodwin L."/>
            <person name="Pitluck S."/>
            <person name="Saunders E."/>
            <person name="Detter J.C."/>
            <person name="Han C."/>
            <person name="Tapia R."/>
            <person name="Land M."/>
            <person name="Hauser L."/>
            <person name="Kyrpides N."/>
            <person name="Mikhailova N."/>
            <person name="Sieprawska-Lupa M."/>
            <person name="Whitman W.B."/>
            <person name="Anderson I."/>
            <person name="Woyke T."/>
        </authorList>
    </citation>
    <scope>NUCLEOTIDE SEQUENCE [LARGE SCALE GENOMIC DNA]</scope>
    <source>
        <strain evidence="6">ATCC BAA-1072 / DSM 3721 / NBRC 107634 / OCM 161 / Z-7303</strain>
    </source>
</reference>
<keyword evidence="6" id="KW-1185">Reference proteome</keyword>
<dbReference type="Proteomes" id="UP000000391">
    <property type="component" value="Chromosome"/>
</dbReference>
<dbReference type="RefSeq" id="WP_013195517.1">
    <property type="nucleotide sequence ID" value="NC_014253.1"/>
</dbReference>
<evidence type="ECO:0000313" key="5">
    <source>
        <dbReference type="EMBL" id="ADI74952.1"/>
    </source>
</evidence>
<dbReference type="Gene3D" id="1.10.10.10">
    <property type="entry name" value="Winged helix-like DNA-binding domain superfamily/Winged helix DNA-binding domain"/>
    <property type="match status" value="2"/>
</dbReference>
<dbReference type="Pfam" id="PF04079">
    <property type="entry name" value="SMC_ScpB"/>
    <property type="match status" value="1"/>
</dbReference>
<dbReference type="GeneID" id="9347786"/>
<evidence type="ECO:0000256" key="4">
    <source>
        <dbReference type="ARBA" id="ARBA00023306"/>
    </source>
</evidence>
<dbReference type="InterPro" id="IPR005234">
    <property type="entry name" value="ScpB_csome_segregation"/>
</dbReference>
<dbReference type="HOGENOM" id="CLU_745163_0_0_2"/>
<evidence type="ECO:0000256" key="2">
    <source>
        <dbReference type="ARBA" id="ARBA00022618"/>
    </source>
</evidence>
<sequence>MADENKKSRDKQIIEAALFAAGNTVDIQTLTRIISKSKKHTISVVQTLIEEYNGSDTGLEILDLGERYVMQVKPEFSELVSKLAPRELSSPILRTLSMIAYHQPITQSDLVDLRGNSAYDHVKELHDRGFIRTNAYGRTKLLETTPLFADYFGLESNDPESIKQKIIELSREQSGQKGLDRWLGRKVIAVTPMYESIMELCGIEDYRVINIYNPTEDDIDSLEDVYKLIIPKGYSENVEGYYDGEIIEVSSTTFDDLIESIKKLENISDSDKSQESIDYIRDLKEKYSSKALVISRKVKPETNMVARLVNDLRLSVSADGILIGPDYGESSNGEEIGKNADILVPTHQPDIHLIDRVCKRYDAIINGLKNVEG</sequence>
<dbReference type="STRING" id="644295.Metev_2125"/>
<dbReference type="InterPro" id="IPR036390">
    <property type="entry name" value="WH_DNA-bd_sf"/>
</dbReference>
<name>D7EAF3_METEZ</name>
<evidence type="ECO:0000256" key="1">
    <source>
        <dbReference type="ARBA" id="ARBA00022490"/>
    </source>
</evidence>
<dbReference type="PANTHER" id="PTHR34298:SF2">
    <property type="entry name" value="SEGREGATION AND CONDENSATION PROTEIN B"/>
    <property type="match status" value="1"/>
</dbReference>
<proteinExistence type="predicted"/>
<gene>
    <name evidence="5" type="ordered locus">Metev_2125</name>
</gene>
<dbReference type="InterPro" id="IPR036388">
    <property type="entry name" value="WH-like_DNA-bd_sf"/>
</dbReference>
<dbReference type="PANTHER" id="PTHR34298">
    <property type="entry name" value="SEGREGATION AND CONDENSATION PROTEIN B"/>
    <property type="match status" value="1"/>
</dbReference>
<evidence type="ECO:0000313" key="6">
    <source>
        <dbReference type="Proteomes" id="UP000000391"/>
    </source>
</evidence>
<evidence type="ECO:0000256" key="3">
    <source>
        <dbReference type="ARBA" id="ARBA00022829"/>
    </source>
</evidence>
<accession>D7EAF3</accession>
<dbReference type="NCBIfam" id="TIGR00281">
    <property type="entry name" value="SMC-Scp complex subunit ScpB"/>
    <property type="match status" value="1"/>
</dbReference>
<dbReference type="GO" id="GO:0051304">
    <property type="term" value="P:chromosome separation"/>
    <property type="evidence" value="ECO:0007669"/>
    <property type="project" value="InterPro"/>
</dbReference>
<keyword evidence="4" id="KW-0131">Cell cycle</keyword>
<dbReference type="OrthoDB" id="8628at2157"/>
<protein>
    <submittedName>
        <fullName evidence="5">Chromosome segregation and condensation protein, ScpB</fullName>
    </submittedName>
</protein>
<organism evidence="5 6">
    <name type="scientific">Methanohalobium evestigatum (strain ATCC BAA-1072 / DSM 3721 / NBRC 107634 / OCM 161 / Z-7303)</name>
    <dbReference type="NCBI Taxonomy" id="644295"/>
    <lineage>
        <taxon>Archaea</taxon>
        <taxon>Methanobacteriati</taxon>
        <taxon>Methanobacteriota</taxon>
        <taxon>Stenosarchaea group</taxon>
        <taxon>Methanomicrobia</taxon>
        <taxon>Methanosarcinales</taxon>
        <taxon>Methanosarcinaceae</taxon>
        <taxon>Methanohalobium</taxon>
    </lineage>
</organism>
<dbReference type="GO" id="GO:0051301">
    <property type="term" value="P:cell division"/>
    <property type="evidence" value="ECO:0007669"/>
    <property type="project" value="UniProtKB-KW"/>
</dbReference>
<keyword evidence="3" id="KW-0159">Chromosome partition</keyword>
<keyword evidence="1" id="KW-0963">Cytoplasm</keyword>
<keyword evidence="2" id="KW-0132">Cell division</keyword>
<dbReference type="EMBL" id="CP002069">
    <property type="protein sequence ID" value="ADI74952.1"/>
    <property type="molecule type" value="Genomic_DNA"/>
</dbReference>